<dbReference type="AlphaFoldDB" id="A0A1S3E4V1"/>
<feature type="domain" description="RING-type" evidence="6">
    <location>
        <begin position="805"/>
        <end position="846"/>
    </location>
</feature>
<gene>
    <name evidence="8 9 10" type="primary">LOC101513161</name>
</gene>
<feature type="region of interest" description="Disordered" evidence="5">
    <location>
        <begin position="488"/>
        <end position="570"/>
    </location>
</feature>
<sequence>MAYVVCNHRLRCCGQLAAPHYVGMEENMEFVHIADVPDTPDRSNAGNNDVPDTPDRSNAGNNDRKCVGNLEKREKGFPVTDEISNCSNYIILSPDKPYPSQKGPIFRRAQTEKVFGLGTSRSSGAEKMEKGKTISSKIPSMSSHHGHISVFDLTEESGQFQQPKSAFSHCGSRDNTIEDKKELKASIGSSSTSGRPHPSQNAPIFRRAQTEKVFGFGTSHSKVEKMEKGKTVSSKIPPKSSHGRIPVLDLTEESGKFQQPKPALSHCGSRDNMIEDKKELKASIGNSTLPLITDSSNTSRDAFTGKCKLDDKTLPGPNIFMDRGKSISLFNDSQSQSKAEKHVSLPSRLSTAPIGRGHKRLVRNGCISPQNIATRAKQSAEQSSLQTNNVAQIRAGHSVSSNTTSQISVGDIVAEERGSGRVKGKGVLVHPSSHGTNAGAIHTDSSPAINYEEASGTSNNSRNSFENWERQGGWRNYNVGRFINRQNINRPDRSYTESSQSGHGVPGSLSHHTPQPASLINPEVGQSTTPHPTADSLTKRQRKRESSSRNSSEASHSSKTIIGNSSGEASCSSWNRVLDPELDELFTIPSFTNGLNEGLNDIGNNSSDARARQLEADEILARELQEQLYHDFEGSGMDEHLAWQLQHAGDLLHTSIDSHEIPHPARIPRENRQPRSRPHQDPSNRRRTVPQVPHTNRISQLRSRMTTRSSRPAISSRGRRPRFPLDMDLDMRLDILEALEDAVGDFNDMGMADDILNAHRDFNEDDYEMLLALDDHNHQHTGASVNQINSLPQSTIQTDNFIEDCAICLETPAKGEIIRHLPCLHKFHKDCIDPWLGRKKSCPVCKSSIT</sequence>
<protein>
    <submittedName>
        <fullName evidence="8 9">Uncharacterized protein LOC101513161 isoform X1</fullName>
    </submittedName>
</protein>
<dbReference type="GO" id="GO:0005634">
    <property type="term" value="C:nucleus"/>
    <property type="evidence" value="ECO:0007669"/>
    <property type="project" value="TreeGrafter"/>
</dbReference>
<feature type="compositionally biased region" description="Basic and acidic residues" evidence="5">
    <location>
        <begin position="661"/>
        <end position="684"/>
    </location>
</feature>
<dbReference type="PaxDb" id="3827-XP_004497751.1"/>
<feature type="region of interest" description="Disordered" evidence="5">
    <location>
        <begin position="36"/>
        <end position="66"/>
    </location>
</feature>
<dbReference type="RefSeq" id="XP_004497752.1">
    <property type="nucleotide sequence ID" value="XM_004497695.3"/>
</dbReference>
<evidence type="ECO:0000256" key="3">
    <source>
        <dbReference type="ARBA" id="ARBA00022833"/>
    </source>
</evidence>
<keyword evidence="3" id="KW-0862">Zinc</keyword>
<evidence type="ECO:0000313" key="7">
    <source>
        <dbReference type="Proteomes" id="UP000087171"/>
    </source>
</evidence>
<evidence type="ECO:0000313" key="10">
    <source>
        <dbReference type="RefSeq" id="XP_012570409.1"/>
    </source>
</evidence>
<dbReference type="InterPro" id="IPR013083">
    <property type="entry name" value="Znf_RING/FYVE/PHD"/>
</dbReference>
<dbReference type="RefSeq" id="XP_012570409.1">
    <property type="nucleotide sequence ID" value="XM_012714955.2"/>
</dbReference>
<evidence type="ECO:0000256" key="4">
    <source>
        <dbReference type="PROSITE-ProRule" id="PRU00175"/>
    </source>
</evidence>
<dbReference type="PROSITE" id="PS50089">
    <property type="entry name" value="ZF_RING_2"/>
    <property type="match status" value="1"/>
</dbReference>
<accession>A0A1S3E4V1</accession>
<feature type="compositionally biased region" description="Low complexity" evidence="5">
    <location>
        <begin position="548"/>
        <end position="558"/>
    </location>
</feature>
<dbReference type="SUPFAM" id="SSF57850">
    <property type="entry name" value="RING/U-box"/>
    <property type="match status" value="1"/>
</dbReference>
<evidence type="ECO:0000256" key="1">
    <source>
        <dbReference type="ARBA" id="ARBA00022723"/>
    </source>
</evidence>
<feature type="compositionally biased region" description="Polar residues" evidence="5">
    <location>
        <begin position="693"/>
        <end position="713"/>
    </location>
</feature>
<dbReference type="PANTHER" id="PTHR45931:SF25">
    <property type="entry name" value="E3 UBIQUITIN-PROTEIN LIGASE RLIM-LIKE ISOFORM X1"/>
    <property type="match status" value="1"/>
</dbReference>
<reference evidence="10" key="2">
    <citation type="submission" date="2023-09" db="UniProtKB">
        <authorList>
            <consortium name="RefSeq"/>
        </authorList>
    </citation>
    <scope>IDENTIFICATION</scope>
    <source>
        <tissue evidence="8 9">Etiolated seedlings</tissue>
    </source>
</reference>
<feature type="region of interest" description="Disordered" evidence="5">
    <location>
        <begin position="183"/>
        <end position="245"/>
    </location>
</feature>
<keyword evidence="2 4" id="KW-0863">Zinc-finger</keyword>
<dbReference type="Pfam" id="PF13639">
    <property type="entry name" value="zf-RING_2"/>
    <property type="match status" value="1"/>
</dbReference>
<dbReference type="KEGG" id="cam:101513161"/>
<feature type="region of interest" description="Disordered" evidence="5">
    <location>
        <begin position="431"/>
        <end position="467"/>
    </location>
</feature>
<evidence type="ECO:0000259" key="6">
    <source>
        <dbReference type="PROSITE" id="PS50089"/>
    </source>
</evidence>
<dbReference type="RefSeq" id="XP_004497753.1">
    <property type="nucleotide sequence ID" value="XM_004497696.3"/>
</dbReference>
<dbReference type="InterPro" id="IPR051834">
    <property type="entry name" value="RING_finger_E3_ligase"/>
</dbReference>
<dbReference type="STRING" id="3827.A0A1S3E4V1"/>
<keyword evidence="1" id="KW-0479">Metal-binding</keyword>
<dbReference type="InterPro" id="IPR001841">
    <property type="entry name" value="Znf_RING"/>
</dbReference>
<feature type="compositionally biased region" description="Polar residues" evidence="5">
    <location>
        <begin position="559"/>
        <end position="570"/>
    </location>
</feature>
<feature type="region of interest" description="Disordered" evidence="5">
    <location>
        <begin position="661"/>
        <end position="722"/>
    </location>
</feature>
<feature type="compositionally biased region" description="Polar residues" evidence="5">
    <location>
        <begin position="455"/>
        <end position="466"/>
    </location>
</feature>
<proteinExistence type="predicted"/>
<dbReference type="Proteomes" id="UP000087171">
    <property type="component" value="Chromosome Ca4"/>
</dbReference>
<evidence type="ECO:0000256" key="5">
    <source>
        <dbReference type="SAM" id="MobiDB-lite"/>
    </source>
</evidence>
<organism evidence="10">
    <name type="scientific">Cicer arietinum</name>
    <name type="common">Chickpea</name>
    <name type="synonym">Garbanzo</name>
    <dbReference type="NCBI Taxonomy" id="3827"/>
    <lineage>
        <taxon>Eukaryota</taxon>
        <taxon>Viridiplantae</taxon>
        <taxon>Streptophyta</taxon>
        <taxon>Embryophyta</taxon>
        <taxon>Tracheophyta</taxon>
        <taxon>Spermatophyta</taxon>
        <taxon>Magnoliopsida</taxon>
        <taxon>eudicotyledons</taxon>
        <taxon>Gunneridae</taxon>
        <taxon>Pentapetalae</taxon>
        <taxon>rosids</taxon>
        <taxon>fabids</taxon>
        <taxon>Fabales</taxon>
        <taxon>Fabaceae</taxon>
        <taxon>Papilionoideae</taxon>
        <taxon>50 kb inversion clade</taxon>
        <taxon>NPAAA clade</taxon>
        <taxon>Hologalegina</taxon>
        <taxon>IRL clade</taxon>
        <taxon>Cicereae</taxon>
        <taxon>Cicer</taxon>
    </lineage>
</organism>
<dbReference type="GO" id="GO:0008270">
    <property type="term" value="F:zinc ion binding"/>
    <property type="evidence" value="ECO:0007669"/>
    <property type="project" value="UniProtKB-KW"/>
</dbReference>
<dbReference type="Gene3D" id="3.30.40.10">
    <property type="entry name" value="Zinc/RING finger domain, C3HC4 (zinc finger)"/>
    <property type="match status" value="1"/>
</dbReference>
<feature type="compositionally biased region" description="Basic and acidic residues" evidence="5">
    <location>
        <begin position="221"/>
        <end position="230"/>
    </location>
</feature>
<evidence type="ECO:0000256" key="2">
    <source>
        <dbReference type="ARBA" id="ARBA00022771"/>
    </source>
</evidence>
<evidence type="ECO:0000313" key="9">
    <source>
        <dbReference type="RefSeq" id="XP_004497753.1"/>
    </source>
</evidence>
<feature type="compositionally biased region" description="Polar residues" evidence="5">
    <location>
        <begin position="510"/>
        <end position="531"/>
    </location>
</feature>
<dbReference type="GO" id="GO:0061630">
    <property type="term" value="F:ubiquitin protein ligase activity"/>
    <property type="evidence" value="ECO:0007669"/>
    <property type="project" value="TreeGrafter"/>
</dbReference>
<keyword evidence="7" id="KW-1185">Reference proteome</keyword>
<dbReference type="SMART" id="SM00184">
    <property type="entry name" value="RING"/>
    <property type="match status" value="1"/>
</dbReference>
<feature type="compositionally biased region" description="Polar residues" evidence="5">
    <location>
        <begin position="187"/>
        <end position="202"/>
    </location>
</feature>
<name>A0A1S3E4V1_CICAR</name>
<reference evidence="7" key="1">
    <citation type="journal article" date="2013" name="Nat. Biotechnol.">
        <title>Draft genome sequence of chickpea (Cicer arietinum) provides a resource for trait improvement.</title>
        <authorList>
            <person name="Varshney R.K."/>
            <person name="Song C."/>
            <person name="Saxena R.K."/>
            <person name="Azam S."/>
            <person name="Yu S."/>
            <person name="Sharpe A.G."/>
            <person name="Cannon S."/>
            <person name="Baek J."/>
            <person name="Rosen B.D."/>
            <person name="Tar'an B."/>
            <person name="Millan T."/>
            <person name="Zhang X."/>
            <person name="Ramsay L.D."/>
            <person name="Iwata A."/>
            <person name="Wang Y."/>
            <person name="Nelson W."/>
            <person name="Farmer A.D."/>
            <person name="Gaur P.M."/>
            <person name="Soderlund C."/>
            <person name="Penmetsa R.V."/>
            <person name="Xu C."/>
            <person name="Bharti A.K."/>
            <person name="He W."/>
            <person name="Winter P."/>
            <person name="Zhao S."/>
            <person name="Hane J.K."/>
            <person name="Carrasquilla-Garcia N."/>
            <person name="Condie J.A."/>
            <person name="Upadhyaya H.D."/>
            <person name="Luo M.C."/>
            <person name="Thudi M."/>
            <person name="Gowda C.L."/>
            <person name="Singh N.P."/>
            <person name="Lichtenzveig J."/>
            <person name="Gali K.K."/>
            <person name="Rubio J."/>
            <person name="Nadarajan N."/>
            <person name="Dolezel J."/>
            <person name="Bansal K.C."/>
            <person name="Xu X."/>
            <person name="Edwards D."/>
            <person name="Zhang G."/>
            <person name="Kahl G."/>
            <person name="Gil J."/>
            <person name="Singh K.B."/>
            <person name="Datta S.K."/>
            <person name="Jackson S.A."/>
            <person name="Wang J."/>
            <person name="Cook D.R."/>
        </authorList>
    </citation>
    <scope>NUCLEOTIDE SEQUENCE [LARGE SCALE GENOMIC DNA]</scope>
    <source>
        <strain evidence="7">cv. CDC Frontier</strain>
    </source>
</reference>
<dbReference type="CDD" id="cd16454">
    <property type="entry name" value="RING-H2_PA-TM-RING"/>
    <property type="match status" value="1"/>
</dbReference>
<evidence type="ECO:0000313" key="8">
    <source>
        <dbReference type="RefSeq" id="XP_004497752.1"/>
    </source>
</evidence>
<dbReference type="PANTHER" id="PTHR45931">
    <property type="entry name" value="SI:CH211-59O9.10"/>
    <property type="match status" value="1"/>
</dbReference>
<dbReference type="eggNOG" id="KOG0800">
    <property type="taxonomic scope" value="Eukaryota"/>
</dbReference>
<dbReference type="FunFam" id="3.30.40.10:FF:000594">
    <property type="entry name" value="RING/U-box superfamily protein"/>
    <property type="match status" value="1"/>
</dbReference>
<dbReference type="GO" id="GO:0006511">
    <property type="term" value="P:ubiquitin-dependent protein catabolic process"/>
    <property type="evidence" value="ECO:0007669"/>
    <property type="project" value="TreeGrafter"/>
</dbReference>
<dbReference type="OrthoDB" id="8062037at2759"/>
<dbReference type="GeneID" id="101513161"/>